<name>A0A1M5PAJ7_9ACTN</name>
<dbReference type="OrthoDB" id="5196985at2"/>
<evidence type="ECO:0000256" key="2">
    <source>
        <dbReference type="SAM" id="Phobius"/>
    </source>
</evidence>
<dbReference type="STRING" id="1206085.SAMN05443575_3023"/>
<evidence type="ECO:0000313" key="4">
    <source>
        <dbReference type="Proteomes" id="UP000186132"/>
    </source>
</evidence>
<keyword evidence="2" id="KW-0812">Transmembrane</keyword>
<evidence type="ECO:0000313" key="3">
    <source>
        <dbReference type="EMBL" id="SHG98707.1"/>
    </source>
</evidence>
<keyword evidence="2" id="KW-0472">Membrane</keyword>
<dbReference type="Proteomes" id="UP000186132">
    <property type="component" value="Unassembled WGS sequence"/>
</dbReference>
<proteinExistence type="predicted"/>
<feature type="region of interest" description="Disordered" evidence="1">
    <location>
        <begin position="82"/>
        <end position="101"/>
    </location>
</feature>
<dbReference type="AlphaFoldDB" id="A0A1M5PAJ7"/>
<protein>
    <submittedName>
        <fullName evidence="3">Uncharacterized protein</fullName>
    </submittedName>
</protein>
<keyword evidence="2" id="KW-1133">Transmembrane helix</keyword>
<feature type="transmembrane region" description="Helical" evidence="2">
    <location>
        <begin position="24"/>
        <end position="43"/>
    </location>
</feature>
<dbReference type="RefSeq" id="WP_073391261.1">
    <property type="nucleotide sequence ID" value="NZ_FQVU01000004.1"/>
</dbReference>
<reference evidence="3 4" key="1">
    <citation type="submission" date="2016-11" db="EMBL/GenBank/DDBJ databases">
        <authorList>
            <person name="Jaros S."/>
            <person name="Januszkiewicz K."/>
            <person name="Wedrychowicz H."/>
        </authorList>
    </citation>
    <scope>NUCLEOTIDE SEQUENCE [LARGE SCALE GENOMIC DNA]</scope>
    <source>
        <strain evidence="3 4">DSM 45627</strain>
    </source>
</reference>
<organism evidence="3 4">
    <name type="scientific">Jatrophihabitans endophyticus</name>
    <dbReference type="NCBI Taxonomy" id="1206085"/>
    <lineage>
        <taxon>Bacteria</taxon>
        <taxon>Bacillati</taxon>
        <taxon>Actinomycetota</taxon>
        <taxon>Actinomycetes</taxon>
        <taxon>Jatrophihabitantales</taxon>
        <taxon>Jatrophihabitantaceae</taxon>
        <taxon>Jatrophihabitans</taxon>
    </lineage>
</organism>
<feature type="compositionally biased region" description="Basic and acidic residues" evidence="1">
    <location>
        <begin position="85"/>
        <end position="101"/>
    </location>
</feature>
<evidence type="ECO:0000256" key="1">
    <source>
        <dbReference type="SAM" id="MobiDB-lite"/>
    </source>
</evidence>
<sequence length="101" mass="11127">MSEHVSKEQAETASRISKLFDIRLIVGGLLAVYGVILVIKGFFDTDREIQKAAGLHLNLWTGIGMLVVGLAMLAWMRLRPLAPPKPDELVTEEGPRESRAS</sequence>
<accession>A0A1M5PAJ7</accession>
<gene>
    <name evidence="3" type="ORF">SAMN05443575_3023</name>
</gene>
<feature type="transmembrane region" description="Helical" evidence="2">
    <location>
        <begin position="55"/>
        <end position="75"/>
    </location>
</feature>
<keyword evidence="4" id="KW-1185">Reference proteome</keyword>
<dbReference type="EMBL" id="FQVU01000004">
    <property type="protein sequence ID" value="SHG98707.1"/>
    <property type="molecule type" value="Genomic_DNA"/>
</dbReference>